<dbReference type="AlphaFoldDB" id="A0A4U0TQF0"/>
<sequence length="206" mass="22044">MFSKTFALAAVLAITGVTAVPFSGAQHQHLHRHQHQNIEARDQDTYKIHVINECSETKHFGLFEITSDFQMNSKSAATGVDPGKHATLKADYKGIGLRLSATANEGPAAQWAPQSLAEFGYSGWSGVEGTAYDVSMMIGSDMSVGVKIEPLDNGNGSGNCAVKKCTLGNTPLDQCWTHPDQTADGSPADTVCYQGKTDFKVTFCPS</sequence>
<evidence type="ECO:0000313" key="3">
    <source>
        <dbReference type="Proteomes" id="UP000308549"/>
    </source>
</evidence>
<name>A0A4U0TQF0_9PEZI</name>
<organism evidence="2 3">
    <name type="scientific">Salinomyces thailandicus</name>
    <dbReference type="NCBI Taxonomy" id="706561"/>
    <lineage>
        <taxon>Eukaryota</taxon>
        <taxon>Fungi</taxon>
        <taxon>Dikarya</taxon>
        <taxon>Ascomycota</taxon>
        <taxon>Pezizomycotina</taxon>
        <taxon>Dothideomycetes</taxon>
        <taxon>Dothideomycetidae</taxon>
        <taxon>Mycosphaerellales</taxon>
        <taxon>Teratosphaeriaceae</taxon>
        <taxon>Salinomyces</taxon>
    </lineage>
</organism>
<feature type="chain" id="PRO_5020493708" evidence="1">
    <location>
        <begin position="20"/>
        <end position="206"/>
    </location>
</feature>
<proteinExistence type="predicted"/>
<dbReference type="InterPro" id="IPR037176">
    <property type="entry name" value="Osmotin/thaumatin-like_sf"/>
</dbReference>
<dbReference type="EMBL" id="NAJL01000045">
    <property type="protein sequence ID" value="TKA24318.1"/>
    <property type="molecule type" value="Genomic_DNA"/>
</dbReference>
<comment type="caution">
    <text evidence="2">The sequence shown here is derived from an EMBL/GenBank/DDBJ whole genome shotgun (WGS) entry which is preliminary data.</text>
</comment>
<reference evidence="2 3" key="1">
    <citation type="submission" date="2017-03" db="EMBL/GenBank/DDBJ databases">
        <title>Genomes of endolithic fungi from Antarctica.</title>
        <authorList>
            <person name="Coleine C."/>
            <person name="Masonjones S."/>
            <person name="Stajich J.E."/>
        </authorList>
    </citation>
    <scope>NUCLEOTIDE SEQUENCE [LARGE SCALE GENOMIC DNA]</scope>
    <source>
        <strain evidence="2 3">CCFEE 6315</strain>
    </source>
</reference>
<evidence type="ECO:0000256" key="1">
    <source>
        <dbReference type="SAM" id="SignalP"/>
    </source>
</evidence>
<evidence type="ECO:0000313" key="2">
    <source>
        <dbReference type="EMBL" id="TKA24318.1"/>
    </source>
</evidence>
<protein>
    <submittedName>
        <fullName evidence="2">Uncharacterized protein</fullName>
    </submittedName>
</protein>
<dbReference type="Gene3D" id="2.60.110.10">
    <property type="entry name" value="Thaumatin"/>
    <property type="match status" value="1"/>
</dbReference>
<keyword evidence="3" id="KW-1185">Reference proteome</keyword>
<dbReference type="Proteomes" id="UP000308549">
    <property type="component" value="Unassembled WGS sequence"/>
</dbReference>
<gene>
    <name evidence="2" type="ORF">B0A50_06788</name>
</gene>
<dbReference type="SUPFAM" id="SSF49870">
    <property type="entry name" value="Osmotin, thaumatin-like protein"/>
    <property type="match status" value="1"/>
</dbReference>
<feature type="signal peptide" evidence="1">
    <location>
        <begin position="1"/>
        <end position="19"/>
    </location>
</feature>
<accession>A0A4U0TQF0</accession>
<keyword evidence="1" id="KW-0732">Signal</keyword>
<dbReference type="OrthoDB" id="3838727at2759"/>